<dbReference type="EMBL" id="BKAG01000027">
    <property type="protein sequence ID" value="GEP44270.1"/>
    <property type="molecule type" value="Genomic_DNA"/>
</dbReference>
<evidence type="ECO:0000313" key="1">
    <source>
        <dbReference type="EMBL" id="GEP44270.1"/>
    </source>
</evidence>
<reference evidence="1 2" key="1">
    <citation type="submission" date="2019-07" db="EMBL/GenBank/DDBJ databases">
        <title>Whole genome shotgun sequence of Brevifollis gellanilyticus NBRC 108608.</title>
        <authorList>
            <person name="Hosoyama A."/>
            <person name="Uohara A."/>
            <person name="Ohji S."/>
            <person name="Ichikawa N."/>
        </authorList>
    </citation>
    <scope>NUCLEOTIDE SEQUENCE [LARGE SCALE GENOMIC DNA]</scope>
    <source>
        <strain evidence="1 2">NBRC 108608</strain>
    </source>
</reference>
<proteinExistence type="predicted"/>
<dbReference type="AlphaFoldDB" id="A0A512MBZ9"/>
<sequence length="59" mass="6503">MNDVSERYPQPNSDGLGSAEALRAWTVAKEALRDGPNEIKLSFSDGLPLEIVFIDLSIR</sequence>
<gene>
    <name evidence="1" type="ORF">BGE01nite_35610</name>
</gene>
<protein>
    <submittedName>
        <fullName evidence="1">Uncharacterized protein</fullName>
    </submittedName>
</protein>
<name>A0A512MBZ9_9BACT</name>
<keyword evidence="2" id="KW-1185">Reference proteome</keyword>
<accession>A0A512MBZ9</accession>
<dbReference type="RefSeq" id="WP_146852058.1">
    <property type="nucleotide sequence ID" value="NZ_BKAG01000027.1"/>
</dbReference>
<evidence type="ECO:0000313" key="2">
    <source>
        <dbReference type="Proteomes" id="UP000321577"/>
    </source>
</evidence>
<organism evidence="1 2">
    <name type="scientific">Brevifollis gellanilyticus</name>
    <dbReference type="NCBI Taxonomy" id="748831"/>
    <lineage>
        <taxon>Bacteria</taxon>
        <taxon>Pseudomonadati</taxon>
        <taxon>Verrucomicrobiota</taxon>
        <taxon>Verrucomicrobiia</taxon>
        <taxon>Verrucomicrobiales</taxon>
        <taxon>Verrucomicrobiaceae</taxon>
    </lineage>
</organism>
<dbReference type="Proteomes" id="UP000321577">
    <property type="component" value="Unassembled WGS sequence"/>
</dbReference>
<comment type="caution">
    <text evidence="1">The sequence shown here is derived from an EMBL/GenBank/DDBJ whole genome shotgun (WGS) entry which is preliminary data.</text>
</comment>